<comment type="caution">
    <text evidence="2">The sequence shown here is derived from an EMBL/GenBank/DDBJ whole genome shotgun (WGS) entry which is preliminary data.</text>
</comment>
<keyword evidence="1" id="KW-0812">Transmembrane</keyword>
<keyword evidence="1" id="KW-1133">Transmembrane helix</keyword>
<evidence type="ECO:0000256" key="1">
    <source>
        <dbReference type="SAM" id="Phobius"/>
    </source>
</evidence>
<proteinExistence type="predicted"/>
<evidence type="ECO:0000313" key="3">
    <source>
        <dbReference type="Proteomes" id="UP001153365"/>
    </source>
</evidence>
<protein>
    <submittedName>
        <fullName evidence="2">Expressed protein</fullName>
    </submittedName>
</protein>
<evidence type="ECO:0000313" key="2">
    <source>
        <dbReference type="EMBL" id="CAH7685879.1"/>
    </source>
</evidence>
<sequence>MAKPELMNSLLETLTCKYIFYISKKQRWPRSFAVFVFITAFLGNFHLGSSIAPLVAITEEVPIIKAGESLHEINMNTNHGKALKFQGIKKSGQVTDEAQADKLMAKGINLNGVENPQTLKKTKIKTSLTSFFKSIKDRIKKIMRRVKKMFNFFGNKNLKKSSIVKERTKLVRKVPEQEIKSTKKSSQYLEEDKDYYENLNKYFQKPPDVNEFKKIHSFLKSLLSDEKYAENFAELLHIYNGIFDDEGKIIAKYSRDEFEDILRGFGKTFSGLKLTGSEAKIWREVLALVAFQVIDIKTIGAVDSPNKYFREIMSALLINSKTEPDSGMSNISRYIYQKVLTDKIAEVHLAGKDISYELSRIEMRDGHFFFGDRNLEISGDTAILTTQAKENKLISEGIKLFGSPGMKKQKSVHLKKLIQAISREEIFGKEEERFLAFKFIKWAHGKESDAIVRKEIEYKIACLALDSFLLLPSTHSNLKTSAETANNLLRTIKKNSYKFSASSNEKFSYPDLFSAGISPFEKDIKSYKKNNHIQRKPYQKSFWLDSTLMARALFETFEKTSHIGLLKPSEIKIILMKAKTFQSFEKNFDNLSRNQEFIFFLNRYETAQPEDQLELIKYALLKSRSINTKMSTDKIPSLLKSFTNFFAKSKLEHQKILWLRLVSEKLQTFNMKSDYNGFIKLITEFAPQIDSMRNEVKNSRNLKALIGRVESFLKQIAKELISGRNTQKI</sequence>
<accession>A0AAV0BGY6</accession>
<keyword evidence="1" id="KW-0472">Membrane</keyword>
<feature type="transmembrane region" description="Helical" evidence="1">
    <location>
        <begin position="32"/>
        <end position="56"/>
    </location>
</feature>
<reference evidence="2" key="1">
    <citation type="submission" date="2022-06" db="EMBL/GenBank/DDBJ databases">
        <authorList>
            <consortium name="SYNGENTA / RWTH Aachen University"/>
        </authorList>
    </citation>
    <scope>NUCLEOTIDE SEQUENCE</scope>
</reference>
<name>A0AAV0BGY6_PHAPC</name>
<keyword evidence="3" id="KW-1185">Reference proteome</keyword>
<dbReference type="AlphaFoldDB" id="A0AAV0BGY6"/>
<dbReference type="Proteomes" id="UP001153365">
    <property type="component" value="Unassembled WGS sequence"/>
</dbReference>
<gene>
    <name evidence="2" type="ORF">PPACK8108_LOCUS20474</name>
</gene>
<dbReference type="EMBL" id="CALTRL010005757">
    <property type="protein sequence ID" value="CAH7685879.1"/>
    <property type="molecule type" value="Genomic_DNA"/>
</dbReference>
<organism evidence="2 3">
    <name type="scientific">Phakopsora pachyrhizi</name>
    <name type="common">Asian soybean rust disease fungus</name>
    <dbReference type="NCBI Taxonomy" id="170000"/>
    <lineage>
        <taxon>Eukaryota</taxon>
        <taxon>Fungi</taxon>
        <taxon>Dikarya</taxon>
        <taxon>Basidiomycota</taxon>
        <taxon>Pucciniomycotina</taxon>
        <taxon>Pucciniomycetes</taxon>
        <taxon>Pucciniales</taxon>
        <taxon>Phakopsoraceae</taxon>
        <taxon>Phakopsora</taxon>
    </lineage>
</organism>